<protein>
    <submittedName>
        <fullName evidence="1">(salmon louse) hypothetical protein</fullName>
    </submittedName>
</protein>
<sequence>MVPAISKSNLDFFDEDNEDAPSSPPYFDINTKILDEYKISTQDKIERFFQLVKVPLNYSVDKIVSLTVRNTMTTMQHRGVLRMYRAGKPSWIARPIGKLWGATVCKMHGVLLTRGRMSKQKRLRNLWHLSDRLSYVPKACEVEPQIRKWWEDVFAAPSVEDNRTVMCGCPTGEWSCGLSIPDENPICETSSHNLLRVRSKWMVYMDSFIHSILLIIITHHGYSLLLLIY</sequence>
<reference evidence="1" key="1">
    <citation type="submission" date="2021-02" db="EMBL/GenBank/DDBJ databases">
        <authorList>
            <person name="Bekaert M."/>
        </authorList>
    </citation>
    <scope>NUCLEOTIDE SEQUENCE</scope>
    <source>
        <strain evidence="1">IoA-00</strain>
    </source>
</reference>
<gene>
    <name evidence="1" type="ORF">LSAA_3718</name>
</gene>
<dbReference type="AlphaFoldDB" id="A0A7R8CJT1"/>
<name>A0A7R8CJT1_LEPSM</name>
<dbReference type="Proteomes" id="UP000675881">
    <property type="component" value="Chromosome 12"/>
</dbReference>
<organism evidence="1 2">
    <name type="scientific">Lepeophtheirus salmonis</name>
    <name type="common">Salmon louse</name>
    <name type="synonym">Caligus salmonis</name>
    <dbReference type="NCBI Taxonomy" id="72036"/>
    <lineage>
        <taxon>Eukaryota</taxon>
        <taxon>Metazoa</taxon>
        <taxon>Ecdysozoa</taxon>
        <taxon>Arthropoda</taxon>
        <taxon>Crustacea</taxon>
        <taxon>Multicrustacea</taxon>
        <taxon>Hexanauplia</taxon>
        <taxon>Copepoda</taxon>
        <taxon>Siphonostomatoida</taxon>
        <taxon>Caligidae</taxon>
        <taxon>Lepeophtheirus</taxon>
    </lineage>
</organism>
<dbReference type="EMBL" id="HG994591">
    <property type="protein sequence ID" value="CAF2814738.1"/>
    <property type="molecule type" value="Genomic_DNA"/>
</dbReference>
<keyword evidence="2" id="KW-1185">Reference proteome</keyword>
<accession>A0A7R8CJT1</accession>
<evidence type="ECO:0000313" key="2">
    <source>
        <dbReference type="Proteomes" id="UP000675881"/>
    </source>
</evidence>
<evidence type="ECO:0000313" key="1">
    <source>
        <dbReference type="EMBL" id="CAF2814738.1"/>
    </source>
</evidence>
<proteinExistence type="predicted"/>